<dbReference type="InterPro" id="IPR017985">
    <property type="entry name" value="MeTrfase_CN4_CS"/>
</dbReference>
<gene>
    <name evidence="10" type="ORF">A2609_01180</name>
</gene>
<dbReference type="GO" id="GO:0015667">
    <property type="term" value="F:site-specific DNA-methyltransferase (cytosine-N4-specific) activity"/>
    <property type="evidence" value="ECO:0007669"/>
    <property type="project" value="UniProtKB-EC"/>
</dbReference>
<keyword evidence="5" id="KW-0949">S-adenosyl-L-methionine</keyword>
<name>A0A1F6G6W0_9BACT</name>
<dbReference type="InterPro" id="IPR002941">
    <property type="entry name" value="DNA_methylase_N4/N6"/>
</dbReference>
<evidence type="ECO:0000256" key="8">
    <source>
        <dbReference type="ARBA" id="ARBA00049120"/>
    </source>
</evidence>
<evidence type="ECO:0000256" key="1">
    <source>
        <dbReference type="ARBA" id="ARBA00010203"/>
    </source>
</evidence>
<keyword evidence="7" id="KW-0238">DNA-binding</keyword>
<evidence type="ECO:0000256" key="5">
    <source>
        <dbReference type="ARBA" id="ARBA00022691"/>
    </source>
</evidence>
<dbReference type="Gene3D" id="3.40.50.150">
    <property type="entry name" value="Vaccinia Virus protein VP39"/>
    <property type="match status" value="2"/>
</dbReference>
<evidence type="ECO:0000313" key="10">
    <source>
        <dbReference type="EMBL" id="OGG93844.1"/>
    </source>
</evidence>
<sequence length="423" mass="48453">MSQAIISLLNKTKIDKSWSFSDKTRKDTAYVTHGYHRYPAKFIPQIVSRLAEKYTNEGDFIVDPFGGCGTTLVESKVMGRPSIAVDINPVAVLITKAKITAIDPIKIEKEFITFQKRLETYNEKTKVKAPEHERIDYWFKPEEKRKLAFIFTEISKVKDQDVQDFFFCGFSNILKNCSIWLQKSNKPTRDFEKNPSEPIKTFIKQIKMMLRGNAGLFELLSEKGYLKIPSKVICTDARTIPAKDNSVSLIVTSPPYVTSYEYADLHQLTALWLEYTKDLSDFRKRFIGTSYHNKKDLILNSALAENIRKELLEKDKKTAEEVSTYFSEMNQVFVEMKRILKKGGKTCIVVGNTSLMGVKILNAEVFVEQLQNLGLKVADIIKREIPSKNLPSVRDKETGKFASITDKNKISAYPTEYILVMQK</sequence>
<keyword evidence="4" id="KW-0808">Transferase</keyword>
<feature type="domain" description="DNA methylase N-4/N-6" evidence="9">
    <location>
        <begin position="247"/>
        <end position="396"/>
    </location>
</feature>
<dbReference type="Pfam" id="PF01555">
    <property type="entry name" value="N6_N4_Mtase"/>
    <property type="match status" value="2"/>
</dbReference>
<dbReference type="AlphaFoldDB" id="A0A1F6G6W0"/>
<dbReference type="GO" id="GO:0008170">
    <property type="term" value="F:N-methyltransferase activity"/>
    <property type="evidence" value="ECO:0007669"/>
    <property type="project" value="InterPro"/>
</dbReference>
<dbReference type="GO" id="GO:0009307">
    <property type="term" value="P:DNA restriction-modification system"/>
    <property type="evidence" value="ECO:0007669"/>
    <property type="project" value="UniProtKB-KW"/>
</dbReference>
<keyword evidence="6" id="KW-0680">Restriction system</keyword>
<proteinExistence type="inferred from homology"/>
<dbReference type="EC" id="2.1.1.113" evidence="2"/>
<accession>A0A1F6G6W0</accession>
<dbReference type="EMBL" id="MFMU01000004">
    <property type="protein sequence ID" value="OGG93844.1"/>
    <property type="molecule type" value="Genomic_DNA"/>
</dbReference>
<evidence type="ECO:0000259" key="9">
    <source>
        <dbReference type="Pfam" id="PF01555"/>
    </source>
</evidence>
<dbReference type="STRING" id="1798533.A2609_01180"/>
<evidence type="ECO:0000313" key="11">
    <source>
        <dbReference type="Proteomes" id="UP000176867"/>
    </source>
</evidence>
<dbReference type="InterPro" id="IPR029063">
    <property type="entry name" value="SAM-dependent_MTases_sf"/>
</dbReference>
<comment type="similarity">
    <text evidence="1">Belongs to the N(4)/N(6)-methyltransferase family. N(4) subfamily.</text>
</comment>
<evidence type="ECO:0000256" key="6">
    <source>
        <dbReference type="ARBA" id="ARBA00022747"/>
    </source>
</evidence>
<dbReference type="Proteomes" id="UP000176867">
    <property type="component" value="Unassembled WGS sequence"/>
</dbReference>
<organism evidence="10 11">
    <name type="scientific">Candidatus Kaiserbacteria bacterium RIFOXYD1_FULL_47_14</name>
    <dbReference type="NCBI Taxonomy" id="1798533"/>
    <lineage>
        <taxon>Bacteria</taxon>
        <taxon>Candidatus Kaiseribacteriota</taxon>
    </lineage>
</organism>
<evidence type="ECO:0000256" key="3">
    <source>
        <dbReference type="ARBA" id="ARBA00022603"/>
    </source>
</evidence>
<dbReference type="GO" id="GO:0003677">
    <property type="term" value="F:DNA binding"/>
    <property type="evidence" value="ECO:0007669"/>
    <property type="project" value="UniProtKB-KW"/>
</dbReference>
<dbReference type="GO" id="GO:0032259">
    <property type="term" value="P:methylation"/>
    <property type="evidence" value="ECO:0007669"/>
    <property type="project" value="UniProtKB-KW"/>
</dbReference>
<protein>
    <recommendedName>
        <fullName evidence="2">site-specific DNA-methyltransferase (cytosine-N(4)-specific)</fullName>
        <ecNumber evidence="2">2.1.1.113</ecNumber>
    </recommendedName>
</protein>
<evidence type="ECO:0000256" key="7">
    <source>
        <dbReference type="ARBA" id="ARBA00023125"/>
    </source>
</evidence>
<comment type="caution">
    <text evidence="10">The sequence shown here is derived from an EMBL/GenBank/DDBJ whole genome shotgun (WGS) entry which is preliminary data.</text>
</comment>
<dbReference type="SUPFAM" id="SSF53335">
    <property type="entry name" value="S-adenosyl-L-methionine-dependent methyltransferases"/>
    <property type="match status" value="2"/>
</dbReference>
<feature type="domain" description="DNA methylase N-4/N-6" evidence="9">
    <location>
        <begin position="11"/>
        <end position="95"/>
    </location>
</feature>
<dbReference type="PROSITE" id="PS00093">
    <property type="entry name" value="N4_MTASE"/>
    <property type="match status" value="1"/>
</dbReference>
<evidence type="ECO:0000256" key="2">
    <source>
        <dbReference type="ARBA" id="ARBA00012185"/>
    </source>
</evidence>
<keyword evidence="3" id="KW-0489">Methyltransferase</keyword>
<comment type="catalytic activity">
    <reaction evidence="8">
        <text>a 2'-deoxycytidine in DNA + S-adenosyl-L-methionine = an N(4)-methyl-2'-deoxycytidine in DNA + S-adenosyl-L-homocysteine + H(+)</text>
        <dbReference type="Rhea" id="RHEA:16857"/>
        <dbReference type="Rhea" id="RHEA-COMP:11369"/>
        <dbReference type="Rhea" id="RHEA-COMP:13674"/>
        <dbReference type="ChEBI" id="CHEBI:15378"/>
        <dbReference type="ChEBI" id="CHEBI:57856"/>
        <dbReference type="ChEBI" id="CHEBI:59789"/>
        <dbReference type="ChEBI" id="CHEBI:85452"/>
        <dbReference type="ChEBI" id="CHEBI:137933"/>
        <dbReference type="EC" id="2.1.1.113"/>
    </reaction>
</comment>
<reference evidence="10 11" key="1">
    <citation type="journal article" date="2016" name="Nat. Commun.">
        <title>Thousands of microbial genomes shed light on interconnected biogeochemical processes in an aquifer system.</title>
        <authorList>
            <person name="Anantharaman K."/>
            <person name="Brown C.T."/>
            <person name="Hug L.A."/>
            <person name="Sharon I."/>
            <person name="Castelle C.J."/>
            <person name="Probst A.J."/>
            <person name="Thomas B.C."/>
            <person name="Singh A."/>
            <person name="Wilkins M.J."/>
            <person name="Karaoz U."/>
            <person name="Brodie E.L."/>
            <person name="Williams K.H."/>
            <person name="Hubbard S.S."/>
            <person name="Banfield J.F."/>
        </authorList>
    </citation>
    <scope>NUCLEOTIDE SEQUENCE [LARGE SCALE GENOMIC DNA]</scope>
</reference>
<evidence type="ECO:0000256" key="4">
    <source>
        <dbReference type="ARBA" id="ARBA00022679"/>
    </source>
</evidence>